<organism evidence="1 2">
    <name type="scientific">Schizopora paradoxa</name>
    <dbReference type="NCBI Taxonomy" id="27342"/>
    <lineage>
        <taxon>Eukaryota</taxon>
        <taxon>Fungi</taxon>
        <taxon>Dikarya</taxon>
        <taxon>Basidiomycota</taxon>
        <taxon>Agaricomycotina</taxon>
        <taxon>Agaricomycetes</taxon>
        <taxon>Hymenochaetales</taxon>
        <taxon>Schizoporaceae</taxon>
        <taxon>Schizopora</taxon>
    </lineage>
</organism>
<sequence length="566" mass="63664">MADEHSTRIDAFDAQTTENLFENPSDNIFARIFTKVKEDGSSTEENCVPWKFCDIILSAIRDPRFNAKDVTFENCGEMLSRMASRRDEGWSKVAVRAHVTSSSGLPTVVLLGVLNMLKVEMQEALDIGRWGAIVQDFSLVTSRFASVGFRDWRETLRNIALVHPSWYIHARLLLGYAIRARHGPSPNLIRNPLFGGWTRELHISFGIGQIPGVDHSLLPFLCARVPNVRMASFSISVFNANIENLAEIICKGISALERVEEVVFLGDAVPGELILVLSRTLHPSLRTVRFLLPSKSFKLESEKMPKHMSSLSSLPNLRSIHVALYDGHRLLQSFSRFGIVSALSWHRIVESNDFALHHFCYEPRAVDAPKTLFRDVKLCSVRHAEFDLFLLDPGSGDKVDNVSAAISRSCSGNKSGCKITLRRSRGPGFGLGHFAHCLSKARTHPSVQELELITSLVPNIPDAKPGFMNGKEIKMMERVALDDHHLSKVLVPEITPGLRVVRVLLKETMLSSQYLKDFSTRTARSLGEEITSDTQFTYLLPECLQKCRERDIEFIVDILFEKESWH</sequence>
<evidence type="ECO:0000313" key="1">
    <source>
        <dbReference type="EMBL" id="KLO06761.1"/>
    </source>
</evidence>
<name>A0A0H2RPK9_9AGAM</name>
<dbReference type="Proteomes" id="UP000053477">
    <property type="component" value="Unassembled WGS sequence"/>
</dbReference>
<proteinExistence type="predicted"/>
<reference evidence="1 2" key="1">
    <citation type="submission" date="2015-04" db="EMBL/GenBank/DDBJ databases">
        <title>Complete genome sequence of Schizopora paradoxa KUC8140, a cosmopolitan wood degrader in East Asia.</title>
        <authorList>
            <consortium name="DOE Joint Genome Institute"/>
            <person name="Min B."/>
            <person name="Park H."/>
            <person name="Jang Y."/>
            <person name="Kim J.-J."/>
            <person name="Kim K.H."/>
            <person name="Pangilinan J."/>
            <person name="Lipzen A."/>
            <person name="Riley R."/>
            <person name="Grigoriev I.V."/>
            <person name="Spatafora J.W."/>
            <person name="Choi I.-G."/>
        </authorList>
    </citation>
    <scope>NUCLEOTIDE SEQUENCE [LARGE SCALE GENOMIC DNA]</scope>
    <source>
        <strain evidence="1 2">KUC8140</strain>
    </source>
</reference>
<accession>A0A0H2RPK9</accession>
<dbReference type="InParanoid" id="A0A0H2RPK9"/>
<dbReference type="EMBL" id="KQ086183">
    <property type="protein sequence ID" value="KLO06761.1"/>
    <property type="molecule type" value="Genomic_DNA"/>
</dbReference>
<gene>
    <name evidence="1" type="ORF">SCHPADRAFT_932879</name>
</gene>
<feature type="non-terminal residue" evidence="1">
    <location>
        <position position="1"/>
    </location>
</feature>
<evidence type="ECO:0000313" key="2">
    <source>
        <dbReference type="Proteomes" id="UP000053477"/>
    </source>
</evidence>
<protein>
    <submittedName>
        <fullName evidence="1">Uncharacterized protein</fullName>
    </submittedName>
</protein>
<keyword evidence="2" id="KW-1185">Reference proteome</keyword>
<dbReference type="AlphaFoldDB" id="A0A0H2RPK9"/>